<name>A0A284VU99_9EURY</name>
<gene>
    <name evidence="1" type="ORF">MNV_90003</name>
</gene>
<evidence type="ECO:0000313" key="2">
    <source>
        <dbReference type="Proteomes" id="UP000218615"/>
    </source>
</evidence>
<evidence type="ECO:0000313" key="1">
    <source>
        <dbReference type="EMBL" id="SNQ62789.1"/>
    </source>
</evidence>
<keyword evidence="2" id="KW-1185">Reference proteome</keyword>
<reference evidence="2" key="1">
    <citation type="submission" date="2017-06" db="EMBL/GenBank/DDBJ databases">
        <authorList>
            <person name="Cremers G."/>
        </authorList>
    </citation>
    <scope>NUCLEOTIDE SEQUENCE [LARGE SCALE GENOMIC DNA]</scope>
</reference>
<sequence length="67" mass="7537">MLNEIRMVGNEWKKFTRSMQAKAGESPCICGIGAGNSMLFSSSMSRIFYRTQVSHEVAVAEKEYENV</sequence>
<organism evidence="1 2">
    <name type="scientific">Candidatus Methanoperedens nitratireducens</name>
    <dbReference type="NCBI Taxonomy" id="1392998"/>
    <lineage>
        <taxon>Archaea</taxon>
        <taxon>Methanobacteriati</taxon>
        <taxon>Methanobacteriota</taxon>
        <taxon>Stenosarchaea group</taxon>
        <taxon>Methanomicrobia</taxon>
        <taxon>Methanosarcinales</taxon>
        <taxon>ANME-2 cluster</taxon>
        <taxon>Candidatus Methanoperedentaceae</taxon>
        <taxon>Candidatus Methanoperedens</taxon>
    </lineage>
</organism>
<accession>A0A284VU99</accession>
<dbReference type="AlphaFoldDB" id="A0A284VU99"/>
<proteinExistence type="predicted"/>
<dbReference type="EMBL" id="FZMP01000240">
    <property type="protein sequence ID" value="SNQ62789.1"/>
    <property type="molecule type" value="Genomic_DNA"/>
</dbReference>
<dbReference type="Proteomes" id="UP000218615">
    <property type="component" value="Unassembled WGS sequence"/>
</dbReference>
<protein>
    <submittedName>
        <fullName evidence="1">Uncharacterized protein</fullName>
    </submittedName>
</protein>